<comment type="similarity">
    <text evidence="4 13">Belongs to the cytochrome P450 family.</text>
</comment>
<evidence type="ECO:0000256" key="9">
    <source>
        <dbReference type="ARBA" id="ARBA00023002"/>
    </source>
</evidence>
<gene>
    <name evidence="16" type="primary">LOC106965834</name>
</gene>
<keyword evidence="14" id="KW-1133">Transmembrane helix</keyword>
<dbReference type="InterPro" id="IPR002401">
    <property type="entry name" value="Cyt_P450_E_grp-I"/>
</dbReference>
<keyword evidence="11 13" id="KW-0503">Monooxygenase</keyword>
<keyword evidence="5 13" id="KW-0349">Heme</keyword>
<keyword evidence="7" id="KW-0256">Endoplasmic reticulum</keyword>
<evidence type="ECO:0000256" key="8">
    <source>
        <dbReference type="ARBA" id="ARBA00022848"/>
    </source>
</evidence>
<dbReference type="RefSeq" id="XP_053063362.1">
    <property type="nucleotide sequence ID" value="XM_053207387.1"/>
</dbReference>
<evidence type="ECO:0000256" key="3">
    <source>
        <dbReference type="ARBA" id="ARBA00004406"/>
    </source>
</evidence>
<evidence type="ECO:0000256" key="10">
    <source>
        <dbReference type="ARBA" id="ARBA00023004"/>
    </source>
</evidence>
<evidence type="ECO:0000256" key="12">
    <source>
        <dbReference type="ARBA" id="ARBA00023136"/>
    </source>
</evidence>
<evidence type="ECO:0000256" key="11">
    <source>
        <dbReference type="ARBA" id="ARBA00023033"/>
    </source>
</evidence>
<evidence type="ECO:0000256" key="1">
    <source>
        <dbReference type="ARBA" id="ARBA00001971"/>
    </source>
</evidence>
<evidence type="ECO:0000313" key="16">
    <source>
        <dbReference type="RefSeq" id="XP_053063362.1"/>
    </source>
</evidence>
<dbReference type="InterPro" id="IPR001128">
    <property type="entry name" value="Cyt_P450"/>
</dbReference>
<comment type="subcellular location">
    <subcellularLocation>
        <location evidence="3">Endoplasmic reticulum membrane</location>
        <topology evidence="3">Peripheral membrane protein</topology>
    </subcellularLocation>
    <subcellularLocation>
        <location evidence="2">Microsome membrane</location>
        <topology evidence="2">Peripheral membrane protein</topology>
    </subcellularLocation>
</comment>
<reference evidence="16" key="1">
    <citation type="submission" date="2025-08" db="UniProtKB">
        <authorList>
            <consortium name="RefSeq"/>
        </authorList>
    </citation>
    <scope>IDENTIFICATION</scope>
    <source>
        <tissue evidence="16">Blood</tissue>
    </source>
</reference>
<dbReference type="InterPro" id="IPR050182">
    <property type="entry name" value="Cytochrome_P450_fam2"/>
</dbReference>
<evidence type="ECO:0000256" key="13">
    <source>
        <dbReference type="RuleBase" id="RU000461"/>
    </source>
</evidence>
<feature type="transmembrane region" description="Helical" evidence="14">
    <location>
        <begin position="28"/>
        <end position="45"/>
    </location>
</feature>
<evidence type="ECO:0000256" key="6">
    <source>
        <dbReference type="ARBA" id="ARBA00022723"/>
    </source>
</evidence>
<dbReference type="PRINTS" id="PR00385">
    <property type="entry name" value="P450"/>
</dbReference>
<sequence>MISWNLVFIKPLDSKLPTAFTQGTTMDLFIVLVIYLSCLILFFLWNQNHAKGKLPPGPTPLPIVGNILQINTNNVSKSISKLAESYRPVFTVYFGIKPTVVIYGYEAVKEALIDQSEVFSGRGPFPVLDKSVQGLGIVFSNGEQWKQVRRFSLMVLRNMGMGKKSIEDRIQEEALYLVEALKKTNASPCDPTFFLGCAPCNVICSVVFQNRFEDDDEKFSILINYFHENLLISSNSWIQEKHNKQSEFTMDNLIFTVWDVISAGTETTSTTLRYGLLLLLKHPEVTAKVQEEIDRVVGRHRSPCMQDRSHMPYTDAVVHEIQRFIDLVPNSLPHSVTQDTKFREYLIPKGTTILTSLTSVLHDDKEFPNPDQFDPGHFLDESGNFKKSDYFLAFSAGKRVCIGEGLARMELFLLLTNILQHFTLKSVVDPKDLETAPIVNGVGAAPPIYKLCFIPV</sequence>
<name>A0ABM3NVA1_ACIJB</name>
<accession>A0ABM3NVA1</accession>
<keyword evidence="10 13" id="KW-0408">Iron</keyword>
<dbReference type="PRINTS" id="PR00463">
    <property type="entry name" value="EP450I"/>
</dbReference>
<dbReference type="PANTHER" id="PTHR24300:SF200">
    <property type="entry name" value="CYTOCHROME P450 2C70"/>
    <property type="match status" value="1"/>
</dbReference>
<keyword evidence="6 13" id="KW-0479">Metal-binding</keyword>
<dbReference type="Proteomes" id="UP001652583">
    <property type="component" value="Chromosome D2"/>
</dbReference>
<evidence type="ECO:0000256" key="7">
    <source>
        <dbReference type="ARBA" id="ARBA00022824"/>
    </source>
</evidence>
<comment type="cofactor">
    <cofactor evidence="1">
        <name>heme</name>
        <dbReference type="ChEBI" id="CHEBI:30413"/>
    </cofactor>
</comment>
<dbReference type="Pfam" id="PF00067">
    <property type="entry name" value="p450"/>
    <property type="match status" value="1"/>
</dbReference>
<dbReference type="InterPro" id="IPR036396">
    <property type="entry name" value="Cyt_P450_sf"/>
</dbReference>
<evidence type="ECO:0000256" key="14">
    <source>
        <dbReference type="SAM" id="Phobius"/>
    </source>
</evidence>
<keyword evidence="14" id="KW-0812">Transmembrane</keyword>
<dbReference type="GeneID" id="106965834"/>
<protein>
    <submittedName>
        <fullName evidence="16">Cytochrome P450 2C21 isoform X2</fullName>
    </submittedName>
</protein>
<evidence type="ECO:0000256" key="2">
    <source>
        <dbReference type="ARBA" id="ARBA00004174"/>
    </source>
</evidence>
<evidence type="ECO:0000256" key="4">
    <source>
        <dbReference type="ARBA" id="ARBA00010617"/>
    </source>
</evidence>
<dbReference type="Gene3D" id="1.10.630.10">
    <property type="entry name" value="Cytochrome P450"/>
    <property type="match status" value="2"/>
</dbReference>
<dbReference type="PANTHER" id="PTHR24300">
    <property type="entry name" value="CYTOCHROME P450 508A4-RELATED"/>
    <property type="match status" value="1"/>
</dbReference>
<evidence type="ECO:0000256" key="5">
    <source>
        <dbReference type="ARBA" id="ARBA00022617"/>
    </source>
</evidence>
<organism evidence="15 16">
    <name type="scientific">Acinonyx jubatus</name>
    <name type="common">Cheetah</name>
    <dbReference type="NCBI Taxonomy" id="32536"/>
    <lineage>
        <taxon>Eukaryota</taxon>
        <taxon>Metazoa</taxon>
        <taxon>Chordata</taxon>
        <taxon>Craniata</taxon>
        <taxon>Vertebrata</taxon>
        <taxon>Euteleostomi</taxon>
        <taxon>Mammalia</taxon>
        <taxon>Eutheria</taxon>
        <taxon>Laurasiatheria</taxon>
        <taxon>Carnivora</taxon>
        <taxon>Feliformia</taxon>
        <taxon>Felidae</taxon>
        <taxon>Felinae</taxon>
        <taxon>Acinonyx</taxon>
    </lineage>
</organism>
<keyword evidence="8" id="KW-0492">Microsome</keyword>
<dbReference type="InterPro" id="IPR017972">
    <property type="entry name" value="Cyt_P450_CS"/>
</dbReference>
<dbReference type="SUPFAM" id="SSF48264">
    <property type="entry name" value="Cytochrome P450"/>
    <property type="match status" value="1"/>
</dbReference>
<keyword evidence="9 13" id="KW-0560">Oxidoreductase</keyword>
<proteinExistence type="inferred from homology"/>
<evidence type="ECO:0000313" key="15">
    <source>
        <dbReference type="Proteomes" id="UP001652583"/>
    </source>
</evidence>
<dbReference type="PROSITE" id="PS00086">
    <property type="entry name" value="CYTOCHROME_P450"/>
    <property type="match status" value="1"/>
</dbReference>
<keyword evidence="12 14" id="KW-0472">Membrane</keyword>
<keyword evidence="15" id="KW-1185">Reference proteome</keyword>